<keyword evidence="3" id="KW-1185">Reference proteome</keyword>
<dbReference type="AlphaFoldDB" id="A0A498IU61"/>
<sequence>MDPHVLERALEECGDDIDAAIKRLHELCLGSGEETSASVDLEQPADTIANGVLANDEDAATMDNPSVASNLPADGAEWVEFFIREMMSAFSVDDARSRAAKFLQDLEKSISARAGAEVAKSFEKENMMMKQHIEGQVWENTILKRAVAIQHERLKEYAERNRELQHVKQLVSQYQEQCRTLEVNNYALTMHLKQAEQSNNSIPGHLNPHIF</sequence>
<evidence type="ECO:0000313" key="2">
    <source>
        <dbReference type="EMBL" id="RXH86806.1"/>
    </source>
</evidence>
<evidence type="ECO:0008006" key="4">
    <source>
        <dbReference type="Google" id="ProtNLM"/>
    </source>
</evidence>
<name>A0A498IU61_MALDO</name>
<comment type="caution">
    <text evidence="2">The sequence shown here is derived from an EMBL/GenBank/DDBJ whole genome shotgun (WGS) entry which is preliminary data.</text>
</comment>
<dbReference type="Gramene" id="mRNA:MD10G0195300">
    <property type="protein sequence ID" value="CDS:MD10G0195300.1"/>
    <property type="gene ID" value="MD10G0195300"/>
</dbReference>
<accession>A0A498IU61</accession>
<evidence type="ECO:0000313" key="3">
    <source>
        <dbReference type="Proteomes" id="UP000290289"/>
    </source>
</evidence>
<feature type="coiled-coil region" evidence="1">
    <location>
        <begin position="157"/>
        <end position="184"/>
    </location>
</feature>
<dbReference type="EMBL" id="RDQH01000336">
    <property type="protein sequence ID" value="RXH86806.1"/>
    <property type="molecule type" value="Genomic_DNA"/>
</dbReference>
<dbReference type="PANTHER" id="PTHR31245">
    <property type="entry name" value="UBIQUITIN SYSTEM COMPONENT CUE PROTEIN"/>
    <property type="match status" value="1"/>
</dbReference>
<keyword evidence="1" id="KW-0175">Coiled coil</keyword>
<dbReference type="OrthoDB" id="440455at2759"/>
<gene>
    <name evidence="2" type="ORF">DVH24_022079</name>
</gene>
<proteinExistence type="predicted"/>
<dbReference type="PANTHER" id="PTHR31245:SF20">
    <property type="entry name" value="F18B13.13 PROTEIN"/>
    <property type="match status" value="1"/>
</dbReference>
<evidence type="ECO:0000256" key="1">
    <source>
        <dbReference type="SAM" id="Coils"/>
    </source>
</evidence>
<dbReference type="CDD" id="cd14279">
    <property type="entry name" value="CUE"/>
    <property type="match status" value="1"/>
</dbReference>
<dbReference type="Proteomes" id="UP000290289">
    <property type="component" value="Chromosome 10"/>
</dbReference>
<organism evidence="2 3">
    <name type="scientific">Malus domestica</name>
    <name type="common">Apple</name>
    <name type="synonym">Pyrus malus</name>
    <dbReference type="NCBI Taxonomy" id="3750"/>
    <lineage>
        <taxon>Eukaryota</taxon>
        <taxon>Viridiplantae</taxon>
        <taxon>Streptophyta</taxon>
        <taxon>Embryophyta</taxon>
        <taxon>Tracheophyta</taxon>
        <taxon>Spermatophyta</taxon>
        <taxon>Magnoliopsida</taxon>
        <taxon>eudicotyledons</taxon>
        <taxon>Gunneridae</taxon>
        <taxon>Pentapetalae</taxon>
        <taxon>rosids</taxon>
        <taxon>fabids</taxon>
        <taxon>Rosales</taxon>
        <taxon>Rosaceae</taxon>
        <taxon>Amygdaloideae</taxon>
        <taxon>Maleae</taxon>
        <taxon>Malus</taxon>
    </lineage>
</organism>
<reference evidence="2 3" key="1">
    <citation type="submission" date="2018-10" db="EMBL/GenBank/DDBJ databases">
        <title>A high-quality apple genome assembly.</title>
        <authorList>
            <person name="Hu J."/>
        </authorList>
    </citation>
    <scope>NUCLEOTIDE SEQUENCE [LARGE SCALE GENOMIC DNA]</scope>
    <source>
        <strain evidence="3">cv. HFTH1</strain>
        <tissue evidence="2">Young leaf</tissue>
    </source>
</reference>
<dbReference type="SMR" id="A0A498IU61"/>
<protein>
    <recommendedName>
        <fullName evidence="4">CUE domain-containing protein</fullName>
    </recommendedName>
</protein>